<dbReference type="InterPro" id="IPR016195">
    <property type="entry name" value="Pol/histidinol_Pase-like"/>
</dbReference>
<evidence type="ECO:0000259" key="1">
    <source>
        <dbReference type="SMART" id="SM00481"/>
    </source>
</evidence>
<dbReference type="SMART" id="SM00481">
    <property type="entry name" value="POLIIIAc"/>
    <property type="match status" value="1"/>
</dbReference>
<dbReference type="Gene3D" id="3.20.20.140">
    <property type="entry name" value="Metal-dependent hydrolases"/>
    <property type="match status" value="1"/>
</dbReference>
<dbReference type="PANTHER" id="PTHR42924:SF3">
    <property type="entry name" value="POLYMERASE_HISTIDINOL PHOSPHATASE N-TERMINAL DOMAIN-CONTAINING PROTEIN"/>
    <property type="match status" value="1"/>
</dbReference>
<dbReference type="EMBL" id="BIFS01000001">
    <property type="protein sequence ID" value="GCE21441.1"/>
    <property type="molecule type" value="Genomic_DNA"/>
</dbReference>
<accession>A0A402AQR5</accession>
<feature type="domain" description="Polymerase/histidinol phosphatase N-terminal" evidence="1">
    <location>
        <begin position="16"/>
        <end position="81"/>
    </location>
</feature>
<dbReference type="OrthoDB" id="148751at2"/>
<dbReference type="Pfam" id="PF02811">
    <property type="entry name" value="PHP"/>
    <property type="match status" value="1"/>
</dbReference>
<evidence type="ECO:0000313" key="2">
    <source>
        <dbReference type="EMBL" id="GCE21441.1"/>
    </source>
</evidence>
<reference evidence="3" key="1">
    <citation type="submission" date="2018-12" db="EMBL/GenBank/DDBJ databases">
        <title>Tengunoibacter tsumagoiensis gen. nov., sp. nov., Dictyobacter kobayashii sp. nov., D. alpinus sp. nov., and D. joshuensis sp. nov. and description of Dictyobacteraceae fam. nov. within the order Ktedonobacterales isolated from Tengu-no-mugimeshi.</title>
        <authorList>
            <person name="Wang C.M."/>
            <person name="Zheng Y."/>
            <person name="Sakai Y."/>
            <person name="Toyoda A."/>
            <person name="Minakuchi Y."/>
            <person name="Abe K."/>
            <person name="Yokota A."/>
            <person name="Yabe S."/>
        </authorList>
    </citation>
    <scope>NUCLEOTIDE SEQUENCE [LARGE SCALE GENOMIC DNA]</scope>
    <source>
        <strain evidence="3">Uno11</strain>
    </source>
</reference>
<dbReference type="AlphaFoldDB" id="A0A402AQR5"/>
<dbReference type="Proteomes" id="UP000287188">
    <property type="component" value="Unassembled WGS sequence"/>
</dbReference>
<dbReference type="InterPro" id="IPR052018">
    <property type="entry name" value="PHP_domain"/>
</dbReference>
<proteinExistence type="predicted"/>
<dbReference type="SUPFAM" id="SSF89550">
    <property type="entry name" value="PHP domain-like"/>
    <property type="match status" value="1"/>
</dbReference>
<dbReference type="InterPro" id="IPR004013">
    <property type="entry name" value="PHP_dom"/>
</dbReference>
<gene>
    <name evidence="2" type="ORF">KDK_52410</name>
</gene>
<sequence length="156" mass="17742">MYQPKPWLTLSPDAPIDLQMHTTNSDGSWTPEELVDYLAKEQFALAAITDHERVDTAAQVQRYAATRGVHILIAAEMSTHWHGQLADLLCYGFDPAHNTLGELAQRVRNREIQDAQNFLAVLQQQGYRFTKQQEVLENHGGQPKKCWRYPRIAAAT</sequence>
<dbReference type="InterPro" id="IPR003141">
    <property type="entry name" value="Pol/His_phosphatase_N"/>
</dbReference>
<comment type="caution">
    <text evidence="2">The sequence shown here is derived from an EMBL/GenBank/DDBJ whole genome shotgun (WGS) entry which is preliminary data.</text>
</comment>
<dbReference type="RefSeq" id="WP_126553098.1">
    <property type="nucleotide sequence ID" value="NZ_BIFS01000001.1"/>
</dbReference>
<keyword evidence="3" id="KW-1185">Reference proteome</keyword>
<name>A0A402AQR5_9CHLR</name>
<evidence type="ECO:0000313" key="3">
    <source>
        <dbReference type="Proteomes" id="UP000287188"/>
    </source>
</evidence>
<dbReference type="GO" id="GO:0035312">
    <property type="term" value="F:5'-3' DNA exonuclease activity"/>
    <property type="evidence" value="ECO:0007669"/>
    <property type="project" value="TreeGrafter"/>
</dbReference>
<organism evidence="2 3">
    <name type="scientific">Dictyobacter kobayashii</name>
    <dbReference type="NCBI Taxonomy" id="2014872"/>
    <lineage>
        <taxon>Bacteria</taxon>
        <taxon>Bacillati</taxon>
        <taxon>Chloroflexota</taxon>
        <taxon>Ktedonobacteria</taxon>
        <taxon>Ktedonobacterales</taxon>
        <taxon>Dictyobacteraceae</taxon>
        <taxon>Dictyobacter</taxon>
    </lineage>
</organism>
<dbReference type="PANTHER" id="PTHR42924">
    <property type="entry name" value="EXONUCLEASE"/>
    <property type="match status" value="1"/>
</dbReference>
<protein>
    <recommendedName>
        <fullName evidence="1">Polymerase/histidinol phosphatase N-terminal domain-containing protein</fullName>
    </recommendedName>
</protein>
<dbReference type="GO" id="GO:0004534">
    <property type="term" value="F:5'-3' RNA exonuclease activity"/>
    <property type="evidence" value="ECO:0007669"/>
    <property type="project" value="TreeGrafter"/>
</dbReference>